<gene>
    <name evidence="7" type="ORF">GCM10011309_09450</name>
</gene>
<comment type="subcellular location">
    <subcellularLocation>
        <location evidence="1">Cell membrane</location>
        <topology evidence="1">Multi-pass membrane protein</topology>
    </subcellularLocation>
</comment>
<evidence type="ECO:0000256" key="5">
    <source>
        <dbReference type="ARBA" id="ARBA00023136"/>
    </source>
</evidence>
<dbReference type="GO" id="GO:0015920">
    <property type="term" value="P:lipopolysaccharide transport"/>
    <property type="evidence" value="ECO:0007669"/>
    <property type="project" value="TreeGrafter"/>
</dbReference>
<feature type="transmembrane region" description="Helical" evidence="6">
    <location>
        <begin position="106"/>
        <end position="126"/>
    </location>
</feature>
<dbReference type="AlphaFoldDB" id="A0A918KG64"/>
<dbReference type="Pfam" id="PF03739">
    <property type="entry name" value="LptF_LptG"/>
    <property type="match status" value="1"/>
</dbReference>
<keyword evidence="5 6" id="KW-0472">Membrane</keyword>
<evidence type="ECO:0000256" key="1">
    <source>
        <dbReference type="ARBA" id="ARBA00004651"/>
    </source>
</evidence>
<feature type="transmembrane region" description="Helical" evidence="6">
    <location>
        <begin position="339"/>
        <end position="357"/>
    </location>
</feature>
<evidence type="ECO:0000256" key="3">
    <source>
        <dbReference type="ARBA" id="ARBA00022692"/>
    </source>
</evidence>
<feature type="transmembrane region" description="Helical" evidence="6">
    <location>
        <begin position="309"/>
        <end position="327"/>
    </location>
</feature>
<dbReference type="GO" id="GO:0043190">
    <property type="term" value="C:ATP-binding cassette (ABC) transporter complex"/>
    <property type="evidence" value="ECO:0007669"/>
    <property type="project" value="TreeGrafter"/>
</dbReference>
<dbReference type="InterPro" id="IPR005495">
    <property type="entry name" value="LptG/LptF_permease"/>
</dbReference>
<keyword evidence="2" id="KW-1003">Cell membrane</keyword>
<evidence type="ECO:0000313" key="8">
    <source>
        <dbReference type="Proteomes" id="UP000600865"/>
    </source>
</evidence>
<feature type="transmembrane region" description="Helical" evidence="6">
    <location>
        <begin position="278"/>
        <end position="297"/>
    </location>
</feature>
<keyword evidence="3 6" id="KW-0812">Transmembrane</keyword>
<evidence type="ECO:0000256" key="4">
    <source>
        <dbReference type="ARBA" id="ARBA00022989"/>
    </source>
</evidence>
<feature type="transmembrane region" description="Helical" evidence="6">
    <location>
        <begin position="48"/>
        <end position="77"/>
    </location>
</feature>
<organism evidence="7 8">
    <name type="scientific">Litorimonas cladophorae</name>
    <dbReference type="NCBI Taxonomy" id="1220491"/>
    <lineage>
        <taxon>Bacteria</taxon>
        <taxon>Pseudomonadati</taxon>
        <taxon>Pseudomonadota</taxon>
        <taxon>Alphaproteobacteria</taxon>
        <taxon>Maricaulales</taxon>
        <taxon>Robiginitomaculaceae</taxon>
    </lineage>
</organism>
<proteinExistence type="predicted"/>
<evidence type="ECO:0000256" key="6">
    <source>
        <dbReference type="SAM" id="Phobius"/>
    </source>
</evidence>
<keyword evidence="4 6" id="KW-1133">Transmembrane helix</keyword>
<keyword evidence="8" id="KW-1185">Reference proteome</keyword>
<protein>
    <submittedName>
        <fullName evidence="7">LPS export ABC transporter permease LptF</fullName>
    </submittedName>
</protein>
<reference evidence="7 8" key="1">
    <citation type="journal article" date="2014" name="Int. J. Syst. Evol. Microbiol.">
        <title>Complete genome sequence of Corynebacterium casei LMG S-19264T (=DSM 44701T), isolated from a smear-ripened cheese.</title>
        <authorList>
            <consortium name="US DOE Joint Genome Institute (JGI-PGF)"/>
            <person name="Walter F."/>
            <person name="Albersmeier A."/>
            <person name="Kalinowski J."/>
            <person name="Ruckert C."/>
        </authorList>
    </citation>
    <scope>NUCLEOTIDE SEQUENCE [LARGE SCALE GENOMIC DNA]</scope>
    <source>
        <strain evidence="7 8">KCTC 23968</strain>
    </source>
</reference>
<dbReference type="PANTHER" id="PTHR33529:SF6">
    <property type="entry name" value="YJGP_YJGQ FAMILY PERMEASE"/>
    <property type="match status" value="1"/>
</dbReference>
<dbReference type="EMBL" id="BMYV01000001">
    <property type="protein sequence ID" value="GGX61610.1"/>
    <property type="molecule type" value="Genomic_DNA"/>
</dbReference>
<sequence>MKLLQRYIFSQALSPAVLSLSALALLALLTQSLQTLDLIVENRQSATTFFYITVLALPQLIGIILPFAVFMAAIYALNRMTNDSELVVAKATGVSPWSMGTPIIRLGVYALILHMIINLVLQPLSFRQMRSQILMVKTDIASQMVQAGRFVTPAPDLTVYAREILPEGELRDVLIHDGRDPESKSTHTAKTGRLQRSTNSTSLILYNGSVQTPLSNGGLDVIDFETYQLDLSDVVALDNVLRLKSSDKFLHELLRPDPRDYITPKSRREMAAEGHARLAAPLWNLALVLIALAFILRGQHSKLGNGRKIAVCAVTGFTVRLIGFALASSAESDAALNPVQYLVPILVIIVCASYIITRKRIRFGRKRREKTYRNAQTLAESA</sequence>
<dbReference type="PANTHER" id="PTHR33529">
    <property type="entry name" value="SLR0882 PROTEIN-RELATED"/>
    <property type="match status" value="1"/>
</dbReference>
<evidence type="ECO:0000313" key="7">
    <source>
        <dbReference type="EMBL" id="GGX61610.1"/>
    </source>
</evidence>
<comment type="caution">
    <text evidence="7">The sequence shown here is derived from an EMBL/GenBank/DDBJ whole genome shotgun (WGS) entry which is preliminary data.</text>
</comment>
<dbReference type="Proteomes" id="UP000600865">
    <property type="component" value="Unassembled WGS sequence"/>
</dbReference>
<accession>A0A918KG64</accession>
<evidence type="ECO:0000256" key="2">
    <source>
        <dbReference type="ARBA" id="ARBA00022475"/>
    </source>
</evidence>
<name>A0A918KG64_9PROT</name>
<dbReference type="RefSeq" id="WP_189582002.1">
    <property type="nucleotide sequence ID" value="NZ_BMYV01000001.1"/>
</dbReference>